<dbReference type="Proteomes" id="UP001497512">
    <property type="component" value="Chromosome 10"/>
</dbReference>
<dbReference type="EMBL" id="OZ019902">
    <property type="protein sequence ID" value="CAK9194500.1"/>
    <property type="molecule type" value="Genomic_DNA"/>
</dbReference>
<accession>A0ABP0TEG9</accession>
<evidence type="ECO:0000313" key="2">
    <source>
        <dbReference type="Proteomes" id="UP001497512"/>
    </source>
</evidence>
<protein>
    <submittedName>
        <fullName evidence="1">Uncharacterized protein</fullName>
    </submittedName>
</protein>
<evidence type="ECO:0000313" key="1">
    <source>
        <dbReference type="EMBL" id="CAK9194500.1"/>
    </source>
</evidence>
<gene>
    <name evidence="1" type="ORF">CSSPTR1EN2_LOCUS2557</name>
</gene>
<reference evidence="1" key="1">
    <citation type="submission" date="2024-02" db="EMBL/GenBank/DDBJ databases">
        <authorList>
            <consortium name="ELIXIR-Norway"/>
            <consortium name="Elixir Norway"/>
        </authorList>
    </citation>
    <scope>NUCLEOTIDE SEQUENCE</scope>
</reference>
<sequence length="144" mass="16914">MRSFFVFGQARKMNGSDDGERIVVKRRRPQYFDKRQQLDLILEAKELAESRDHELSPTESDKEDQEMDAKCIDISEDAICLGFLKDDVLPDTLDLEESKRARKRVSNYCWKEPRFYFKGLLVPKPEERISLVSEMHEDLGHFGE</sequence>
<organism evidence="1 2">
    <name type="scientific">Sphagnum troendelagicum</name>
    <dbReference type="NCBI Taxonomy" id="128251"/>
    <lineage>
        <taxon>Eukaryota</taxon>
        <taxon>Viridiplantae</taxon>
        <taxon>Streptophyta</taxon>
        <taxon>Embryophyta</taxon>
        <taxon>Bryophyta</taxon>
        <taxon>Sphagnophytina</taxon>
        <taxon>Sphagnopsida</taxon>
        <taxon>Sphagnales</taxon>
        <taxon>Sphagnaceae</taxon>
        <taxon>Sphagnum</taxon>
    </lineage>
</organism>
<keyword evidence="2" id="KW-1185">Reference proteome</keyword>
<proteinExistence type="predicted"/>
<name>A0ABP0TEG9_9BRYO</name>